<dbReference type="OrthoDB" id="2014905at2759"/>
<accession>A0A8B7N2Y2</accession>
<proteinExistence type="inferred from homology"/>
<keyword evidence="3" id="KW-0809">Transit peptide</keyword>
<organism evidence="11 12">
    <name type="scientific">Hyalella azteca</name>
    <name type="common">Amphipod</name>
    <dbReference type="NCBI Taxonomy" id="294128"/>
    <lineage>
        <taxon>Eukaryota</taxon>
        <taxon>Metazoa</taxon>
        <taxon>Ecdysozoa</taxon>
        <taxon>Arthropoda</taxon>
        <taxon>Crustacea</taxon>
        <taxon>Multicrustacea</taxon>
        <taxon>Malacostraca</taxon>
        <taxon>Eumalacostraca</taxon>
        <taxon>Peracarida</taxon>
        <taxon>Amphipoda</taxon>
        <taxon>Senticaudata</taxon>
        <taxon>Talitrida</taxon>
        <taxon>Talitroidea</taxon>
        <taxon>Hyalellidae</taxon>
        <taxon>Hyalella</taxon>
    </lineage>
</organism>
<dbReference type="KEGG" id="hazt:108665667"/>
<keyword evidence="4" id="KW-0689">Ribosomal protein</keyword>
<evidence type="ECO:0000313" key="11">
    <source>
        <dbReference type="Proteomes" id="UP000694843"/>
    </source>
</evidence>
<dbReference type="AlphaFoldDB" id="A0A8B7N2Y2"/>
<dbReference type="PANTHER" id="PTHR21026:SF2">
    <property type="entry name" value="LARGE RIBOSOMAL SUBUNIT PROTEIN BL32M"/>
    <property type="match status" value="1"/>
</dbReference>
<keyword evidence="6" id="KW-0687">Ribonucleoprotein</keyword>
<evidence type="ECO:0000256" key="1">
    <source>
        <dbReference type="ARBA" id="ARBA00004173"/>
    </source>
</evidence>
<evidence type="ECO:0000256" key="3">
    <source>
        <dbReference type="ARBA" id="ARBA00022946"/>
    </source>
</evidence>
<evidence type="ECO:0000256" key="7">
    <source>
        <dbReference type="ARBA" id="ARBA00039935"/>
    </source>
</evidence>
<keyword evidence="5" id="KW-0496">Mitochondrion</keyword>
<evidence type="ECO:0000256" key="10">
    <source>
        <dbReference type="SAM" id="MobiDB-lite"/>
    </source>
</evidence>
<keyword evidence="11" id="KW-1185">Reference proteome</keyword>
<dbReference type="Pfam" id="PF01783">
    <property type="entry name" value="Ribosomal_L32p"/>
    <property type="match status" value="1"/>
</dbReference>
<dbReference type="InterPro" id="IPR002677">
    <property type="entry name" value="Ribosomal_bL32"/>
</dbReference>
<comment type="function">
    <text evidence="9">Component of the mitochondrial large ribosomal subunit (mt-LSU). The mitochondrial ribosome (mitoribosome) is a large ribonucleoprotein complex responsible for the synthesis of proteins inside mitochondria.</text>
</comment>
<evidence type="ECO:0000256" key="4">
    <source>
        <dbReference type="ARBA" id="ARBA00022980"/>
    </source>
</evidence>
<protein>
    <recommendedName>
        <fullName evidence="7">Large ribosomal subunit protein bL32m</fullName>
    </recommendedName>
    <alternativeName>
        <fullName evidence="8">39S ribosomal protein L32, mitochondrial</fullName>
    </alternativeName>
</protein>
<dbReference type="InterPro" id="IPR011332">
    <property type="entry name" value="Ribosomal_zn-bd"/>
</dbReference>
<gene>
    <name evidence="12" type="primary">LOC108665667</name>
</gene>
<dbReference type="OMA" id="FFAVPKQ"/>
<dbReference type="PANTHER" id="PTHR21026">
    <property type="entry name" value="39S RIBOSOMAL PROTEIN L32, MITOCHONDRIAL"/>
    <property type="match status" value="1"/>
</dbReference>
<evidence type="ECO:0000256" key="8">
    <source>
        <dbReference type="ARBA" id="ARBA00042577"/>
    </source>
</evidence>
<evidence type="ECO:0000256" key="6">
    <source>
        <dbReference type="ARBA" id="ARBA00023274"/>
    </source>
</evidence>
<evidence type="ECO:0000256" key="2">
    <source>
        <dbReference type="ARBA" id="ARBA00008560"/>
    </source>
</evidence>
<evidence type="ECO:0000256" key="9">
    <source>
        <dbReference type="ARBA" id="ARBA00045766"/>
    </source>
</evidence>
<dbReference type="RefSeq" id="XP_018007930.1">
    <property type="nucleotide sequence ID" value="XM_018152441.2"/>
</dbReference>
<evidence type="ECO:0000313" key="12">
    <source>
        <dbReference type="RefSeq" id="XP_018007930.1"/>
    </source>
</evidence>
<dbReference type="SUPFAM" id="SSF57829">
    <property type="entry name" value="Zn-binding ribosomal proteins"/>
    <property type="match status" value="1"/>
</dbReference>
<name>A0A8B7N2Y2_HYAAZ</name>
<dbReference type="GO" id="GO:0003735">
    <property type="term" value="F:structural constituent of ribosome"/>
    <property type="evidence" value="ECO:0007669"/>
    <property type="project" value="InterPro"/>
</dbReference>
<dbReference type="NCBIfam" id="TIGR01031">
    <property type="entry name" value="rpmF_bact"/>
    <property type="match status" value="1"/>
</dbReference>
<comment type="subcellular location">
    <subcellularLocation>
        <location evidence="1">Mitochondrion</location>
    </subcellularLocation>
</comment>
<dbReference type="GeneID" id="108665667"/>
<dbReference type="GO" id="GO:0005762">
    <property type="term" value="C:mitochondrial large ribosomal subunit"/>
    <property type="evidence" value="ECO:0007669"/>
    <property type="project" value="TreeGrafter"/>
</dbReference>
<feature type="compositionally biased region" description="Polar residues" evidence="10">
    <location>
        <begin position="176"/>
        <end position="192"/>
    </location>
</feature>
<sequence length="202" mass="22756">MLSRAYLALGERLRCFEHNFFCLVKVLSNQHGPPPPSALVLVGTDLHMPHLSIPYPKSDEYDSTLLDGFLWAVPKKRRSREKRLTRKHSANKQLCVKKLLMCTNCGGPHEPGRLCPICYALVKDTTASLYERVKDKFGLSPIEKEILAVYKGETPPRETDRVIIEVPKPRPSFFTRNLRTPSTPANSDSTTVDVVPDTKVIS</sequence>
<feature type="region of interest" description="Disordered" evidence="10">
    <location>
        <begin position="176"/>
        <end position="202"/>
    </location>
</feature>
<reference evidence="12" key="1">
    <citation type="submission" date="2025-08" db="UniProtKB">
        <authorList>
            <consortium name="RefSeq"/>
        </authorList>
    </citation>
    <scope>IDENTIFICATION</scope>
    <source>
        <tissue evidence="12">Whole organism</tissue>
    </source>
</reference>
<dbReference type="GO" id="GO:0006412">
    <property type="term" value="P:translation"/>
    <property type="evidence" value="ECO:0007669"/>
    <property type="project" value="InterPro"/>
</dbReference>
<comment type="similarity">
    <text evidence="2">Belongs to the bacterial ribosomal protein bL32 family.</text>
</comment>
<evidence type="ECO:0000256" key="5">
    <source>
        <dbReference type="ARBA" id="ARBA00023128"/>
    </source>
</evidence>
<dbReference type="InterPro" id="IPR051991">
    <property type="entry name" value="Mitoribosomal_protein_bL32"/>
</dbReference>
<dbReference type="CTD" id="64983"/>
<dbReference type="Proteomes" id="UP000694843">
    <property type="component" value="Unplaced"/>
</dbReference>